<keyword evidence="2" id="KW-1185">Reference proteome</keyword>
<evidence type="ECO:0000313" key="2">
    <source>
        <dbReference type="Proteomes" id="UP000050525"/>
    </source>
</evidence>
<proteinExistence type="predicted"/>
<gene>
    <name evidence="1" type="ORF">Y1Q_0003808</name>
</gene>
<comment type="caution">
    <text evidence="1">The sequence shown here is derived from an EMBL/GenBank/DDBJ whole genome shotgun (WGS) entry which is preliminary data.</text>
</comment>
<evidence type="ECO:0000313" key="1">
    <source>
        <dbReference type="EMBL" id="KYO26046.1"/>
    </source>
</evidence>
<dbReference type="Proteomes" id="UP000050525">
    <property type="component" value="Unassembled WGS sequence"/>
</dbReference>
<reference evidence="1 2" key="1">
    <citation type="journal article" date="2012" name="Genome Biol.">
        <title>Sequencing three crocodilian genomes to illuminate the evolution of archosaurs and amniotes.</title>
        <authorList>
            <person name="St John J.A."/>
            <person name="Braun E.L."/>
            <person name="Isberg S.R."/>
            <person name="Miles L.G."/>
            <person name="Chong A.Y."/>
            <person name="Gongora J."/>
            <person name="Dalzell P."/>
            <person name="Moran C."/>
            <person name="Bed'hom B."/>
            <person name="Abzhanov A."/>
            <person name="Burgess S.C."/>
            <person name="Cooksey A.M."/>
            <person name="Castoe T.A."/>
            <person name="Crawford N.G."/>
            <person name="Densmore L.D."/>
            <person name="Drew J.C."/>
            <person name="Edwards S.V."/>
            <person name="Faircloth B.C."/>
            <person name="Fujita M.K."/>
            <person name="Greenwold M.J."/>
            <person name="Hoffmann F.G."/>
            <person name="Howard J.M."/>
            <person name="Iguchi T."/>
            <person name="Janes D.E."/>
            <person name="Khan S.Y."/>
            <person name="Kohno S."/>
            <person name="de Koning A.J."/>
            <person name="Lance S.L."/>
            <person name="McCarthy F.M."/>
            <person name="McCormack J.E."/>
            <person name="Merchant M.E."/>
            <person name="Peterson D.G."/>
            <person name="Pollock D.D."/>
            <person name="Pourmand N."/>
            <person name="Raney B.J."/>
            <person name="Roessler K.A."/>
            <person name="Sanford J.R."/>
            <person name="Sawyer R.H."/>
            <person name="Schmidt C.J."/>
            <person name="Triplett E.W."/>
            <person name="Tuberville T.D."/>
            <person name="Venegas-Anaya M."/>
            <person name="Howard J.T."/>
            <person name="Jarvis E.D."/>
            <person name="Guillette L.J.Jr."/>
            <person name="Glenn T.C."/>
            <person name="Green R.E."/>
            <person name="Ray D.A."/>
        </authorList>
    </citation>
    <scope>NUCLEOTIDE SEQUENCE [LARGE SCALE GENOMIC DNA]</scope>
    <source>
        <strain evidence="1">KSC_2009_1</strain>
    </source>
</reference>
<protein>
    <submittedName>
        <fullName evidence="1">Uncharacterized protein</fullName>
    </submittedName>
</protein>
<name>A0A151MNF9_ALLMI</name>
<accession>A0A151MNF9</accession>
<sequence>MLSEKQVYVRPEASVWLAQSPESKECLVKHILFHVHLFKDKNLTTSLCQFSNSLQAPDIKNGHYGQGK</sequence>
<organism evidence="1 2">
    <name type="scientific">Alligator mississippiensis</name>
    <name type="common">American alligator</name>
    <dbReference type="NCBI Taxonomy" id="8496"/>
    <lineage>
        <taxon>Eukaryota</taxon>
        <taxon>Metazoa</taxon>
        <taxon>Chordata</taxon>
        <taxon>Craniata</taxon>
        <taxon>Vertebrata</taxon>
        <taxon>Euteleostomi</taxon>
        <taxon>Archelosauria</taxon>
        <taxon>Archosauria</taxon>
        <taxon>Crocodylia</taxon>
        <taxon>Alligatoridae</taxon>
        <taxon>Alligatorinae</taxon>
        <taxon>Alligator</taxon>
    </lineage>
</organism>
<dbReference type="AlphaFoldDB" id="A0A151MNF9"/>
<dbReference type="EMBL" id="AKHW03005657">
    <property type="protein sequence ID" value="KYO26046.1"/>
    <property type="molecule type" value="Genomic_DNA"/>
</dbReference>